<evidence type="ECO:0000313" key="2">
    <source>
        <dbReference type="EMBL" id="MDF8263940.1"/>
    </source>
</evidence>
<dbReference type="SUPFAM" id="SSF109854">
    <property type="entry name" value="DinB/YfiT-like putative metalloenzymes"/>
    <property type="match status" value="1"/>
</dbReference>
<dbReference type="InterPro" id="IPR017520">
    <property type="entry name" value="CHP03086"/>
</dbReference>
<comment type="caution">
    <text evidence="2">The sequence shown here is derived from an EMBL/GenBank/DDBJ whole genome shotgun (WGS) entry which is preliminary data.</text>
</comment>
<dbReference type="InterPro" id="IPR017517">
    <property type="entry name" value="Maleyloyr_isom"/>
</dbReference>
<dbReference type="InterPro" id="IPR024344">
    <property type="entry name" value="MDMPI_metal-binding"/>
</dbReference>
<gene>
    <name evidence="2" type="ORF">P4R38_06770</name>
</gene>
<dbReference type="Proteomes" id="UP001528912">
    <property type="component" value="Unassembled WGS sequence"/>
</dbReference>
<protein>
    <submittedName>
        <fullName evidence="2">TIGR03086 family metal-binding protein</fullName>
    </submittedName>
</protein>
<evidence type="ECO:0000259" key="1">
    <source>
        <dbReference type="Pfam" id="PF11716"/>
    </source>
</evidence>
<reference evidence="2 3" key="1">
    <citation type="submission" date="2023-03" db="EMBL/GenBank/DDBJ databases">
        <title>YIM 133296 draft genome.</title>
        <authorList>
            <person name="Xiong L."/>
        </authorList>
    </citation>
    <scope>NUCLEOTIDE SEQUENCE [LARGE SCALE GENOMIC DNA]</scope>
    <source>
        <strain evidence="2 3">YIM 133296</strain>
    </source>
</reference>
<organism evidence="2 3">
    <name type="scientific">Luteipulveratus flavus</name>
    <dbReference type="NCBI Taxonomy" id="3031728"/>
    <lineage>
        <taxon>Bacteria</taxon>
        <taxon>Bacillati</taxon>
        <taxon>Actinomycetota</taxon>
        <taxon>Actinomycetes</taxon>
        <taxon>Micrococcales</taxon>
        <taxon>Dermacoccaceae</taxon>
        <taxon>Luteipulveratus</taxon>
    </lineage>
</organism>
<feature type="domain" description="Mycothiol-dependent maleylpyruvate isomerase metal-binding" evidence="1">
    <location>
        <begin position="15"/>
        <end position="133"/>
    </location>
</feature>
<dbReference type="EMBL" id="JAROAV010000023">
    <property type="protein sequence ID" value="MDF8263940.1"/>
    <property type="molecule type" value="Genomic_DNA"/>
</dbReference>
<dbReference type="NCBIfam" id="TIGR03083">
    <property type="entry name" value="maleylpyruvate isomerase family mycothiol-dependent enzyme"/>
    <property type="match status" value="1"/>
</dbReference>
<keyword evidence="3" id="KW-1185">Reference proteome</keyword>
<dbReference type="NCBIfam" id="TIGR03086">
    <property type="entry name" value="TIGR03086 family metal-binding protein"/>
    <property type="match status" value="1"/>
</dbReference>
<dbReference type="Pfam" id="PF11716">
    <property type="entry name" value="MDMPI_N"/>
    <property type="match status" value="1"/>
</dbReference>
<dbReference type="RefSeq" id="WP_277191565.1">
    <property type="nucleotide sequence ID" value="NZ_JAROAV010000023.1"/>
</dbReference>
<accession>A0ABT6C556</accession>
<name>A0ABT6C556_9MICO</name>
<dbReference type="Gene3D" id="1.20.120.450">
    <property type="entry name" value="dinb family like domain"/>
    <property type="match status" value="1"/>
</dbReference>
<sequence>MPDAPVVARIDLLASVLARTADVVAGVRPEQLDRPTPCEAYDVRGLLQHLIGWQQVMAAALADAPLPFADGSPTYVASADLEGDLRAGSASLLAALRSYGPDEVVLPYRGVTPVDVMLLEQIAEAALHTWDLARGLGRPFDLAADELAAAHEGLDLMLQESFAAAGFKDAPSMVPGDGGLARLLARSGRNPAWYPQTE</sequence>
<proteinExistence type="predicted"/>
<dbReference type="InterPro" id="IPR034660">
    <property type="entry name" value="DinB/YfiT-like"/>
</dbReference>
<evidence type="ECO:0000313" key="3">
    <source>
        <dbReference type="Proteomes" id="UP001528912"/>
    </source>
</evidence>